<organism evidence="2">
    <name type="scientific">Trypanosoma vivax (strain Y486)</name>
    <dbReference type="NCBI Taxonomy" id="1055687"/>
    <lineage>
        <taxon>Eukaryota</taxon>
        <taxon>Discoba</taxon>
        <taxon>Euglenozoa</taxon>
        <taxon>Kinetoplastea</taxon>
        <taxon>Metakinetoplastina</taxon>
        <taxon>Trypanosomatida</taxon>
        <taxon>Trypanosomatidae</taxon>
        <taxon>Trypanosoma</taxon>
        <taxon>Duttonella</taxon>
    </lineage>
</organism>
<reference evidence="2" key="1">
    <citation type="journal article" date="2012" name="Proc. Natl. Acad. Sci. U.S.A.">
        <title>Antigenic diversity is generated by distinct evolutionary mechanisms in African trypanosome species.</title>
        <authorList>
            <person name="Jackson A.P."/>
            <person name="Berry A."/>
            <person name="Aslett M."/>
            <person name="Allison H.C."/>
            <person name="Burton P."/>
            <person name="Vavrova-Anderson J."/>
            <person name="Brown R."/>
            <person name="Browne H."/>
            <person name="Corton N."/>
            <person name="Hauser H."/>
            <person name="Gamble J."/>
            <person name="Gilderthorp R."/>
            <person name="Marcello L."/>
            <person name="McQuillan J."/>
            <person name="Otto T.D."/>
            <person name="Quail M.A."/>
            <person name="Sanders M.J."/>
            <person name="van Tonder A."/>
            <person name="Ginger M.L."/>
            <person name="Field M.C."/>
            <person name="Barry J.D."/>
            <person name="Hertz-Fowler C."/>
            <person name="Berriman M."/>
        </authorList>
    </citation>
    <scope>NUCLEOTIDE SEQUENCE</scope>
    <source>
        <strain evidence="2">Y486</strain>
    </source>
</reference>
<accession>G0TWJ3</accession>
<protein>
    <submittedName>
        <fullName evidence="2">Uncharacterized protein</fullName>
    </submittedName>
</protein>
<dbReference type="AlphaFoldDB" id="G0TWJ3"/>
<keyword evidence="1" id="KW-1133">Transmembrane helix</keyword>
<evidence type="ECO:0000313" key="2">
    <source>
        <dbReference type="EMBL" id="CCC48331.1"/>
    </source>
</evidence>
<proteinExistence type="predicted"/>
<dbReference type="VEuPathDB" id="TriTrypDB:TvY486_0601220"/>
<keyword evidence="1" id="KW-0812">Transmembrane</keyword>
<feature type="transmembrane region" description="Helical" evidence="1">
    <location>
        <begin position="42"/>
        <end position="59"/>
    </location>
</feature>
<keyword evidence="1" id="KW-0472">Membrane</keyword>
<gene>
    <name evidence="2" type="ORF">TVY486_0601220</name>
</gene>
<sequence>MVTMNVKNDATAPHPNLFRISTSIPPLCVLVTHTHTHTHRPSLSLSVCFSLYVCMSLSVSECLLFSLLFALKVYAFFKAVFVALLEKRKITYQSMSIYLHHCDIVWILNWFFFLLCWLTHFSSHFALSFSLFFFFSFMASC</sequence>
<feature type="transmembrane region" description="Helical" evidence="1">
    <location>
        <begin position="65"/>
        <end position="85"/>
    </location>
</feature>
<evidence type="ECO:0000256" key="1">
    <source>
        <dbReference type="SAM" id="Phobius"/>
    </source>
</evidence>
<dbReference type="EMBL" id="HE573022">
    <property type="protein sequence ID" value="CCC48331.1"/>
    <property type="molecule type" value="Genomic_DNA"/>
</dbReference>
<name>G0TWJ3_TRYVY</name>